<reference evidence="3 4" key="1">
    <citation type="submission" date="2023-06" db="EMBL/GenBank/DDBJ databases">
        <title>Alteromonas sp. ASW11-36 isolated from intertidal sand.</title>
        <authorList>
            <person name="Li Y."/>
        </authorList>
    </citation>
    <scope>NUCLEOTIDE SEQUENCE [LARGE SCALE GENOMIC DNA]</scope>
    <source>
        <strain evidence="3 4">ASW11-36</strain>
    </source>
</reference>
<evidence type="ECO:0000313" key="3">
    <source>
        <dbReference type="EMBL" id="MDM7861516.1"/>
    </source>
</evidence>
<keyword evidence="1" id="KW-0472">Membrane</keyword>
<name>A0ABT7SZA1_9ALTE</name>
<feature type="transmembrane region" description="Helical" evidence="1">
    <location>
        <begin position="54"/>
        <end position="81"/>
    </location>
</feature>
<evidence type="ECO:0000256" key="1">
    <source>
        <dbReference type="SAM" id="Phobius"/>
    </source>
</evidence>
<feature type="transmembrane region" description="Helical" evidence="1">
    <location>
        <begin position="101"/>
        <end position="118"/>
    </location>
</feature>
<keyword evidence="1" id="KW-1133">Transmembrane helix</keyword>
<feature type="transmembrane region" description="Helical" evidence="1">
    <location>
        <begin position="220"/>
        <end position="239"/>
    </location>
</feature>
<keyword evidence="3" id="KW-0012">Acyltransferase</keyword>
<dbReference type="RefSeq" id="WP_289366097.1">
    <property type="nucleotide sequence ID" value="NZ_JAUCBP010000011.1"/>
</dbReference>
<dbReference type="EMBL" id="JAUCBP010000011">
    <property type="protein sequence ID" value="MDM7861516.1"/>
    <property type="molecule type" value="Genomic_DNA"/>
</dbReference>
<feature type="transmembrane region" description="Helical" evidence="1">
    <location>
        <begin position="349"/>
        <end position="369"/>
    </location>
</feature>
<feature type="domain" description="Acyltransferase 3" evidence="2">
    <location>
        <begin position="9"/>
        <end position="363"/>
    </location>
</feature>
<dbReference type="InterPro" id="IPR050879">
    <property type="entry name" value="Acyltransferase_3"/>
</dbReference>
<feature type="transmembrane region" description="Helical" evidence="1">
    <location>
        <begin position="317"/>
        <end position="337"/>
    </location>
</feature>
<evidence type="ECO:0000313" key="4">
    <source>
        <dbReference type="Proteomes" id="UP001234343"/>
    </source>
</evidence>
<dbReference type="PANTHER" id="PTHR23028">
    <property type="entry name" value="ACETYLTRANSFERASE"/>
    <property type="match status" value="1"/>
</dbReference>
<dbReference type="GO" id="GO:0016746">
    <property type="term" value="F:acyltransferase activity"/>
    <property type="evidence" value="ECO:0007669"/>
    <property type="project" value="UniProtKB-KW"/>
</dbReference>
<feature type="transmembrane region" description="Helical" evidence="1">
    <location>
        <begin position="187"/>
        <end position="208"/>
    </location>
</feature>
<keyword evidence="3" id="KW-0808">Transferase</keyword>
<feature type="transmembrane region" description="Helical" evidence="1">
    <location>
        <begin position="12"/>
        <end position="33"/>
    </location>
</feature>
<feature type="transmembrane region" description="Helical" evidence="1">
    <location>
        <begin position="251"/>
        <end position="272"/>
    </location>
</feature>
<feature type="transmembrane region" description="Helical" evidence="1">
    <location>
        <begin position="155"/>
        <end position="175"/>
    </location>
</feature>
<gene>
    <name evidence="3" type="ORF">QTP81_13015</name>
</gene>
<organism evidence="3 4">
    <name type="scientific">Alteromonas arenosi</name>
    <dbReference type="NCBI Taxonomy" id="3055817"/>
    <lineage>
        <taxon>Bacteria</taxon>
        <taxon>Pseudomonadati</taxon>
        <taxon>Pseudomonadota</taxon>
        <taxon>Gammaproteobacteria</taxon>
        <taxon>Alteromonadales</taxon>
        <taxon>Alteromonadaceae</taxon>
        <taxon>Alteromonas/Salinimonas group</taxon>
        <taxon>Alteromonas</taxon>
    </lineage>
</organism>
<sequence>MEPKKQLPALTGIRFIAIFHIFLHHLWALHTYVRDTKPGTEGLLKDMADLPDSLMLFFANGWVSTSLFFMLSGFMLGHLYWQRDGSFLGTPQRFLILRFSRLYPAHLVVLSLLIVNAFNVHIEDGFSIEFIVASAIGTALLVQAWFSSWVPMWNWPAWTISVLVFLYLVMPILAKWLGRLSSSHQKFLLLTLPLISLLPTAVYAWLLWRGMPWNMNTEIFFNNFPLFWLPYFVAGMLLTRLINSEEPEKTYNVYSVSIGDLAFVAALSFTFIPDLLQPLTSVIRFGVLMPLYMLFIIDLAKGKGIIARLISGRVLNYLGEISFSIFIWQAAVIAALVNSVSVYPAIVDYHLPVAIISILLVSIASFHWLERPIYNYVKRKLNRNLPLNNSA</sequence>
<feature type="transmembrane region" description="Helical" evidence="1">
    <location>
        <begin position="130"/>
        <end position="149"/>
    </location>
</feature>
<keyword evidence="4" id="KW-1185">Reference proteome</keyword>
<evidence type="ECO:0000259" key="2">
    <source>
        <dbReference type="Pfam" id="PF01757"/>
    </source>
</evidence>
<accession>A0ABT7SZA1</accession>
<keyword evidence="1" id="KW-0812">Transmembrane</keyword>
<dbReference type="EC" id="2.3.-.-" evidence="3"/>
<dbReference type="InterPro" id="IPR002656">
    <property type="entry name" value="Acyl_transf_3_dom"/>
</dbReference>
<dbReference type="PANTHER" id="PTHR23028:SF131">
    <property type="entry name" value="BLR2367 PROTEIN"/>
    <property type="match status" value="1"/>
</dbReference>
<dbReference type="Pfam" id="PF01757">
    <property type="entry name" value="Acyl_transf_3"/>
    <property type="match status" value="1"/>
</dbReference>
<feature type="transmembrane region" description="Helical" evidence="1">
    <location>
        <begin position="278"/>
        <end position="297"/>
    </location>
</feature>
<proteinExistence type="predicted"/>
<protein>
    <submittedName>
        <fullName evidence="3">Acyltransferase</fullName>
        <ecNumber evidence="3">2.3.-.-</ecNumber>
    </submittedName>
</protein>
<dbReference type="Proteomes" id="UP001234343">
    <property type="component" value="Unassembled WGS sequence"/>
</dbReference>
<comment type="caution">
    <text evidence="3">The sequence shown here is derived from an EMBL/GenBank/DDBJ whole genome shotgun (WGS) entry which is preliminary data.</text>
</comment>